<feature type="region of interest" description="Disordered" evidence="1">
    <location>
        <begin position="1"/>
        <end position="78"/>
    </location>
</feature>
<name>A0A5B0LLC1_PUCGR</name>
<protein>
    <submittedName>
        <fullName evidence="2">Uncharacterized protein</fullName>
    </submittedName>
</protein>
<reference evidence="2 3" key="1">
    <citation type="submission" date="2019-05" db="EMBL/GenBank/DDBJ databases">
        <title>Emergence of the Ug99 lineage of the wheat stem rust pathogen through somatic hybridization.</title>
        <authorList>
            <person name="Li F."/>
            <person name="Upadhyaya N.M."/>
            <person name="Sperschneider J."/>
            <person name="Matny O."/>
            <person name="Nguyen-Phuc H."/>
            <person name="Mago R."/>
            <person name="Raley C."/>
            <person name="Miller M.E."/>
            <person name="Silverstein K.A.T."/>
            <person name="Henningsen E."/>
            <person name="Hirsch C.D."/>
            <person name="Visser B."/>
            <person name="Pretorius Z.A."/>
            <person name="Steffenson B.J."/>
            <person name="Schwessinger B."/>
            <person name="Dodds P.N."/>
            <person name="Figueroa M."/>
        </authorList>
    </citation>
    <scope>NUCLEOTIDE SEQUENCE [LARGE SCALE GENOMIC DNA]</scope>
    <source>
        <strain evidence="2">21-0</strain>
    </source>
</reference>
<feature type="compositionally biased region" description="Low complexity" evidence="1">
    <location>
        <begin position="67"/>
        <end position="76"/>
    </location>
</feature>
<evidence type="ECO:0000313" key="2">
    <source>
        <dbReference type="EMBL" id="KAA1064710.1"/>
    </source>
</evidence>
<feature type="compositionally biased region" description="Basic and acidic residues" evidence="1">
    <location>
        <begin position="42"/>
        <end position="51"/>
    </location>
</feature>
<accession>A0A5B0LLC1</accession>
<keyword evidence="3" id="KW-1185">Reference proteome</keyword>
<evidence type="ECO:0000313" key="3">
    <source>
        <dbReference type="Proteomes" id="UP000324748"/>
    </source>
</evidence>
<comment type="caution">
    <text evidence="2">The sequence shown here is derived from an EMBL/GenBank/DDBJ whole genome shotgun (WGS) entry which is preliminary data.</text>
</comment>
<proteinExistence type="predicted"/>
<dbReference type="EMBL" id="VSWC01000197">
    <property type="protein sequence ID" value="KAA1064710.1"/>
    <property type="molecule type" value="Genomic_DNA"/>
</dbReference>
<organism evidence="2 3">
    <name type="scientific">Puccinia graminis f. sp. tritici</name>
    <dbReference type="NCBI Taxonomy" id="56615"/>
    <lineage>
        <taxon>Eukaryota</taxon>
        <taxon>Fungi</taxon>
        <taxon>Dikarya</taxon>
        <taxon>Basidiomycota</taxon>
        <taxon>Pucciniomycotina</taxon>
        <taxon>Pucciniomycetes</taxon>
        <taxon>Pucciniales</taxon>
        <taxon>Pucciniaceae</taxon>
        <taxon>Puccinia</taxon>
    </lineage>
</organism>
<dbReference type="Proteomes" id="UP000324748">
    <property type="component" value="Unassembled WGS sequence"/>
</dbReference>
<gene>
    <name evidence="2" type="ORF">PGT21_012327</name>
</gene>
<sequence length="480" mass="53513">MVRMALSDLIQGDPNDPSSQFEGVRDDILPSHSLTPSTRSPSENHLEERDPNNMFAPLPNEDTTMADQTTVSTSSDSDLDKFCSDLQAKLKLDPENLEIALLTSKCTPAARHANVIFAQAAFIQLALRPNSVTSAPHVFDDRFRDAIDQQSDDWKEDHLAPGQLQDDPVALEAYREALLTNILETQRISIKGSVPNRHEMLTAIYEELPPRGEKMTAAEIRTQVERNWAMRIRMSYARLVMVHYYVHKSRKTSQWLEIDERLGILRGSLVDFQRHHAQLVLDKDNELFSHLKRFDKINKEDFTVPSLEDVRKSMAATALNNEATAATLNNTQAWSTMSHTFRKPVGSIDAVAQQSHVRLRLHVGCSALGCRHVGFALANQPTLDVDASPALRICRRMALRKPAVGRYADGWQSVGLALEDTPTTGLDGKLASEDKPTAASDASRYKTSRRAPKFFGGVGEVGSTKFFTLALSRPQPVVYV</sequence>
<dbReference type="AlphaFoldDB" id="A0A5B0LLC1"/>
<evidence type="ECO:0000256" key="1">
    <source>
        <dbReference type="SAM" id="MobiDB-lite"/>
    </source>
</evidence>
<feature type="compositionally biased region" description="Polar residues" evidence="1">
    <location>
        <begin position="32"/>
        <end position="41"/>
    </location>
</feature>